<evidence type="ECO:0000256" key="2">
    <source>
        <dbReference type="ARBA" id="ARBA00006285"/>
    </source>
</evidence>
<evidence type="ECO:0000256" key="4">
    <source>
        <dbReference type="ARBA" id="ARBA00022801"/>
    </source>
</evidence>
<keyword evidence="5 10" id="KW-0326">Glycosidase</keyword>
<evidence type="ECO:0000256" key="7">
    <source>
        <dbReference type="SAM" id="MobiDB-lite"/>
    </source>
</evidence>
<proteinExistence type="inferred from homology"/>
<evidence type="ECO:0000259" key="8">
    <source>
        <dbReference type="Pfam" id="PF00728"/>
    </source>
</evidence>
<dbReference type="Pfam" id="PF02838">
    <property type="entry name" value="Glyco_hydro_20b"/>
    <property type="match status" value="1"/>
</dbReference>
<organism evidence="10 11">
    <name type="scientific">Cellulomonas cellasea</name>
    <dbReference type="NCBI Taxonomy" id="43670"/>
    <lineage>
        <taxon>Bacteria</taxon>
        <taxon>Bacillati</taxon>
        <taxon>Actinomycetota</taxon>
        <taxon>Actinomycetes</taxon>
        <taxon>Micrococcales</taxon>
        <taxon>Cellulomonadaceae</taxon>
        <taxon>Cellulomonas</taxon>
    </lineage>
</organism>
<dbReference type="Pfam" id="PF00728">
    <property type="entry name" value="Glyco_hydro_20"/>
    <property type="match status" value="1"/>
</dbReference>
<evidence type="ECO:0000256" key="1">
    <source>
        <dbReference type="ARBA" id="ARBA00001231"/>
    </source>
</evidence>
<evidence type="ECO:0000256" key="5">
    <source>
        <dbReference type="ARBA" id="ARBA00023295"/>
    </source>
</evidence>
<dbReference type="Gene3D" id="3.20.20.80">
    <property type="entry name" value="Glycosidases"/>
    <property type="match status" value="1"/>
</dbReference>
<dbReference type="Gene3D" id="3.30.379.10">
    <property type="entry name" value="Chitobiase/beta-hexosaminidase domain 2-like"/>
    <property type="match status" value="1"/>
</dbReference>
<dbReference type="InterPro" id="IPR029018">
    <property type="entry name" value="Hex-like_dom2"/>
</dbReference>
<comment type="similarity">
    <text evidence="2">Belongs to the glycosyl hydrolase 20 family.</text>
</comment>
<dbReference type="AlphaFoldDB" id="A0A7W4UIK3"/>
<feature type="domain" description="Beta-hexosaminidase bacterial type N-terminal" evidence="9">
    <location>
        <begin position="5"/>
        <end position="146"/>
    </location>
</feature>
<dbReference type="GO" id="GO:0005975">
    <property type="term" value="P:carbohydrate metabolic process"/>
    <property type="evidence" value="ECO:0007669"/>
    <property type="project" value="InterPro"/>
</dbReference>
<dbReference type="InterPro" id="IPR017853">
    <property type="entry name" value="GH"/>
</dbReference>
<evidence type="ECO:0000313" key="11">
    <source>
        <dbReference type="Proteomes" id="UP000518206"/>
    </source>
</evidence>
<feature type="domain" description="Glycoside hydrolase family 20 catalytic" evidence="8">
    <location>
        <begin position="203"/>
        <end position="518"/>
    </location>
</feature>
<comment type="catalytic activity">
    <reaction evidence="1">
        <text>Hydrolysis of terminal non-reducing N-acetyl-D-hexosamine residues in N-acetyl-beta-D-hexosaminides.</text>
        <dbReference type="EC" id="3.2.1.52"/>
    </reaction>
</comment>
<comment type="caution">
    <text evidence="10">The sequence shown here is derived from an EMBL/GenBank/DDBJ whole genome shotgun (WGS) entry which is preliminary data.</text>
</comment>
<evidence type="ECO:0000256" key="6">
    <source>
        <dbReference type="PIRSR" id="PIRSR625705-1"/>
    </source>
</evidence>
<dbReference type="EMBL" id="JACHVX010000005">
    <property type="protein sequence ID" value="MBB2924484.1"/>
    <property type="molecule type" value="Genomic_DNA"/>
</dbReference>
<dbReference type="SUPFAM" id="SSF51445">
    <property type="entry name" value="(Trans)glycosidases"/>
    <property type="match status" value="1"/>
</dbReference>
<evidence type="ECO:0000313" key="10">
    <source>
        <dbReference type="EMBL" id="MBB2924484.1"/>
    </source>
</evidence>
<dbReference type="InterPro" id="IPR025705">
    <property type="entry name" value="Beta_hexosaminidase_sua/sub"/>
</dbReference>
<keyword evidence="4 10" id="KW-0378">Hydrolase</keyword>
<dbReference type="InterPro" id="IPR015883">
    <property type="entry name" value="Glyco_hydro_20_cat"/>
</dbReference>
<accession>A0A7W4UIK3</accession>
<sequence length="553" mass="58693">MTDLPLVPAPLSVTPTDGPGYVLGPRTRVVAGTHPEVASAVAHRLSRLAGFAVPVTANGADEPDTVVLRLVDDAAALGLPDAGLTDAGLTHAGLTHAGLTHAGLTPERAAGAYRVEVTERRVTLTALAVDGLLHAATVLEQLAVRDAGRSPDPGPSPDAAPDAPDATPDADDAAPAPDPAPAPDSALAPVRLPAVVVVDAPRFGWRGLSVDVARHFFGPEVLRTVVDVMANLRLNVLHLHLTDDQGWRLDVPSRPQLVDVASKTAVGDDPGGYYTVDDLAELTAYARGRGITVVPEIDLPGHVNAALHALGELTPSGEPADPYTGIEVGFSRLHADLPTTEPFLRDVLTDVAALTPGPYVHIGGDEVHTMERAEYARLVETAARVVEGAGKTVVGWQEVAKATLTPGTVVQLWDERDGAELVRPAVEAGALLLLSPASKVYLDLKYDAHTPIGLEWAGHVELRDSYDWDPLAVVPGVPESSVVGIEAALWTETVRTPDDLFFLLLPRLAAVAEVAWSQPDRRSWEDFGPRVRHLARAWDRAGLPWYRSPQIPW</sequence>
<name>A0A7W4UIK3_9CELL</name>
<dbReference type="PANTHER" id="PTHR22600:SF57">
    <property type="entry name" value="BETA-N-ACETYLHEXOSAMINIDASE"/>
    <property type="match status" value="1"/>
</dbReference>
<dbReference type="PRINTS" id="PR00738">
    <property type="entry name" value="GLHYDRLASE20"/>
</dbReference>
<protein>
    <recommendedName>
        <fullName evidence="3">beta-N-acetylhexosaminidase</fullName>
        <ecNumber evidence="3">3.2.1.52</ecNumber>
    </recommendedName>
</protein>
<dbReference type="EC" id="3.2.1.52" evidence="3"/>
<reference evidence="10 11" key="1">
    <citation type="submission" date="2020-08" db="EMBL/GenBank/DDBJ databases">
        <title>The Agave Microbiome: Exploring the role of microbial communities in plant adaptations to desert environments.</title>
        <authorList>
            <person name="Partida-Martinez L.P."/>
        </authorList>
    </citation>
    <scope>NUCLEOTIDE SEQUENCE [LARGE SCALE GENOMIC DNA]</scope>
    <source>
        <strain evidence="10 11">RAS26</strain>
    </source>
</reference>
<dbReference type="Proteomes" id="UP000518206">
    <property type="component" value="Unassembled WGS sequence"/>
</dbReference>
<dbReference type="CDD" id="cd06568">
    <property type="entry name" value="GH20_SpHex_like"/>
    <property type="match status" value="1"/>
</dbReference>
<evidence type="ECO:0000259" key="9">
    <source>
        <dbReference type="Pfam" id="PF02838"/>
    </source>
</evidence>
<dbReference type="SUPFAM" id="SSF55545">
    <property type="entry name" value="beta-N-acetylhexosaminidase-like domain"/>
    <property type="match status" value="1"/>
</dbReference>
<dbReference type="RefSeq" id="WP_260176898.1">
    <property type="nucleotide sequence ID" value="NZ_JACHVX010000005.1"/>
</dbReference>
<dbReference type="GO" id="GO:0030203">
    <property type="term" value="P:glycosaminoglycan metabolic process"/>
    <property type="evidence" value="ECO:0007669"/>
    <property type="project" value="TreeGrafter"/>
</dbReference>
<evidence type="ECO:0000256" key="3">
    <source>
        <dbReference type="ARBA" id="ARBA00012663"/>
    </source>
</evidence>
<dbReference type="PANTHER" id="PTHR22600">
    <property type="entry name" value="BETA-HEXOSAMINIDASE"/>
    <property type="match status" value="1"/>
</dbReference>
<dbReference type="InterPro" id="IPR015882">
    <property type="entry name" value="HEX_bac_N"/>
</dbReference>
<reference evidence="10 11" key="2">
    <citation type="submission" date="2020-08" db="EMBL/GenBank/DDBJ databases">
        <authorList>
            <person name="Partida-Martinez L."/>
            <person name="Huntemann M."/>
            <person name="Clum A."/>
            <person name="Wang J."/>
            <person name="Palaniappan K."/>
            <person name="Ritter S."/>
            <person name="Chen I.-M."/>
            <person name="Stamatis D."/>
            <person name="Reddy T."/>
            <person name="O'Malley R."/>
            <person name="Daum C."/>
            <person name="Shapiro N."/>
            <person name="Ivanova N."/>
            <person name="Kyrpides N."/>
            <person name="Woyke T."/>
        </authorList>
    </citation>
    <scope>NUCLEOTIDE SEQUENCE [LARGE SCALE GENOMIC DNA]</scope>
    <source>
        <strain evidence="10 11">RAS26</strain>
    </source>
</reference>
<dbReference type="GO" id="GO:0016020">
    <property type="term" value="C:membrane"/>
    <property type="evidence" value="ECO:0007669"/>
    <property type="project" value="TreeGrafter"/>
</dbReference>
<gene>
    <name evidence="10" type="ORF">FHR80_003417</name>
</gene>
<feature type="region of interest" description="Disordered" evidence="7">
    <location>
        <begin position="146"/>
        <end position="186"/>
    </location>
</feature>
<dbReference type="GO" id="GO:0004563">
    <property type="term" value="F:beta-N-acetylhexosaminidase activity"/>
    <property type="evidence" value="ECO:0007669"/>
    <property type="project" value="UniProtKB-EC"/>
</dbReference>
<feature type="active site" description="Proton donor" evidence="6">
    <location>
        <position position="366"/>
    </location>
</feature>